<protein>
    <recommendedName>
        <fullName evidence="4">DUF3575 domain-containing protein</fullName>
    </recommendedName>
</protein>
<gene>
    <name evidence="2" type="ORF">MED217_10547</name>
</gene>
<accession>A3XN92</accession>
<dbReference type="OrthoDB" id="768080at2"/>
<evidence type="ECO:0008006" key="4">
    <source>
        <dbReference type="Google" id="ProtNLM"/>
    </source>
</evidence>
<dbReference type="Proteomes" id="UP000001601">
    <property type="component" value="Unassembled WGS sequence"/>
</dbReference>
<organism evidence="2 3">
    <name type="scientific">Leeuwenhoekiella blandensis (strain CECT 7118 / CCUG 51940 / KCTC 22103 / MED217)</name>
    <name type="common">Flavobacterium sp. (strain MED217)</name>
    <dbReference type="NCBI Taxonomy" id="398720"/>
    <lineage>
        <taxon>Bacteria</taxon>
        <taxon>Pseudomonadati</taxon>
        <taxon>Bacteroidota</taxon>
        <taxon>Flavobacteriia</taxon>
        <taxon>Flavobacteriales</taxon>
        <taxon>Flavobacteriaceae</taxon>
        <taxon>Leeuwenhoekiella</taxon>
    </lineage>
</organism>
<name>A3XN92_LEEBM</name>
<feature type="chain" id="PRO_5002663749" description="DUF3575 domain-containing protein" evidence="1">
    <location>
        <begin position="20"/>
        <end position="191"/>
    </location>
</feature>
<evidence type="ECO:0000256" key="1">
    <source>
        <dbReference type="SAM" id="SignalP"/>
    </source>
</evidence>
<dbReference type="HOGENOM" id="CLU_119542_0_0_10"/>
<reference evidence="2 3" key="1">
    <citation type="journal article" date="2007" name="Nature">
        <title>Light stimulates growth of proteorhodopsin-containing marine Flavobacteria.</title>
        <authorList>
            <person name="Gomez-Consarnau L."/>
            <person name="Gonzalez J.M."/>
            <person name="Coll-Llado M."/>
            <person name="Gourdon P."/>
            <person name="Pascher T."/>
            <person name="Neutze R."/>
            <person name="Pedros-Alio C."/>
            <person name="Pinhassi J."/>
        </authorList>
    </citation>
    <scope>NUCLEOTIDE SEQUENCE [LARGE SCALE GENOMIC DNA]</scope>
    <source>
        <strain evidence="2 3">MED217</strain>
    </source>
</reference>
<dbReference type="STRING" id="398720.MED217_10547"/>
<dbReference type="EMBL" id="AANC01000006">
    <property type="protein sequence ID" value="EAQ48982.1"/>
    <property type="molecule type" value="Genomic_DNA"/>
</dbReference>
<evidence type="ECO:0000313" key="3">
    <source>
        <dbReference type="Proteomes" id="UP000001601"/>
    </source>
</evidence>
<dbReference type="eggNOG" id="ENOG50335YM">
    <property type="taxonomic scope" value="Bacteria"/>
</dbReference>
<feature type="signal peptide" evidence="1">
    <location>
        <begin position="1"/>
        <end position="19"/>
    </location>
</feature>
<dbReference type="RefSeq" id="WP_009780479.1">
    <property type="nucleotide sequence ID" value="NZ_CH672395.1"/>
</dbReference>
<dbReference type="AlphaFoldDB" id="A3XN92"/>
<keyword evidence="3" id="KW-1185">Reference proteome</keyword>
<sequence>MLKKLSVVLLLTLSTSVVAQEEESFLDKKHEIKLDAIELIAVANIEFTYEYLISKYSGAGISITFDGGKESDDIITWAITPFYRQYFFNRQEKRAQGLFAEGHLNVGGFEDYYYEFTYSVDSEYQPETRIENSTTAFGAGFALGYKWASNNGFVIEPLLGVGRNLFGSEVNDDYIDLDFYFRGGIQVGYRF</sequence>
<comment type="caution">
    <text evidence="2">The sequence shown here is derived from an EMBL/GenBank/DDBJ whole genome shotgun (WGS) entry which is preliminary data.</text>
</comment>
<dbReference type="InterPro" id="IPR021958">
    <property type="entry name" value="DUF3575"/>
</dbReference>
<proteinExistence type="predicted"/>
<evidence type="ECO:0000313" key="2">
    <source>
        <dbReference type="EMBL" id="EAQ48982.1"/>
    </source>
</evidence>
<dbReference type="Pfam" id="PF12099">
    <property type="entry name" value="DUF3575"/>
    <property type="match status" value="1"/>
</dbReference>
<keyword evidence="1" id="KW-0732">Signal</keyword>